<dbReference type="RefSeq" id="WP_137831470.1">
    <property type="nucleotide sequence ID" value="NZ_BPRE01000001.1"/>
</dbReference>
<dbReference type="SUPFAM" id="SSF51735">
    <property type="entry name" value="NAD(P)-binding Rossmann-fold domains"/>
    <property type="match status" value="1"/>
</dbReference>
<protein>
    <submittedName>
        <fullName evidence="2">2-haloacrylate reductase</fullName>
    </submittedName>
</protein>
<dbReference type="Pfam" id="PF00107">
    <property type="entry name" value="ADH_zinc_N"/>
    <property type="match status" value="1"/>
</dbReference>
<dbReference type="InterPro" id="IPR051397">
    <property type="entry name" value="Zn-ADH-like_protein"/>
</dbReference>
<comment type="caution">
    <text evidence="2">The sequence shown here is derived from an EMBL/GenBank/DDBJ whole genome shotgun (WGS) entry which is preliminary data.</text>
</comment>
<gene>
    <name evidence="2" type="ORF">BGCPKDLD_0285</name>
</gene>
<dbReference type="Gene3D" id="3.90.180.10">
    <property type="entry name" value="Medium-chain alcohol dehydrogenases, catalytic domain"/>
    <property type="match status" value="1"/>
</dbReference>
<dbReference type="InterPro" id="IPR011032">
    <property type="entry name" value="GroES-like_sf"/>
</dbReference>
<dbReference type="SUPFAM" id="SSF50129">
    <property type="entry name" value="GroES-like"/>
    <property type="match status" value="1"/>
</dbReference>
<name>A0ABQ4UQP6_9HYPH</name>
<dbReference type="Pfam" id="PF08240">
    <property type="entry name" value="ADH_N"/>
    <property type="match status" value="1"/>
</dbReference>
<proteinExistence type="predicted"/>
<dbReference type="InterPro" id="IPR036291">
    <property type="entry name" value="NAD(P)-bd_dom_sf"/>
</dbReference>
<dbReference type="Proteomes" id="UP001055093">
    <property type="component" value="Unassembled WGS sequence"/>
</dbReference>
<dbReference type="PANTHER" id="PTHR43677:SF4">
    <property type="entry name" value="QUINONE OXIDOREDUCTASE-LIKE PROTEIN 2"/>
    <property type="match status" value="1"/>
</dbReference>
<reference evidence="2" key="1">
    <citation type="journal article" date="2021" name="Front. Microbiol.">
        <title>Comprehensive Comparative Genomics and Phenotyping of Methylobacterium Species.</title>
        <authorList>
            <person name="Alessa O."/>
            <person name="Ogura Y."/>
            <person name="Fujitani Y."/>
            <person name="Takami H."/>
            <person name="Hayashi T."/>
            <person name="Sahin N."/>
            <person name="Tani A."/>
        </authorList>
    </citation>
    <scope>NUCLEOTIDE SEQUENCE</scope>
    <source>
        <strain evidence="2">DSM 14458</strain>
    </source>
</reference>
<dbReference type="InterPro" id="IPR013154">
    <property type="entry name" value="ADH-like_N"/>
</dbReference>
<dbReference type="PANTHER" id="PTHR43677">
    <property type="entry name" value="SHORT-CHAIN DEHYDROGENASE/REDUCTASE"/>
    <property type="match status" value="1"/>
</dbReference>
<dbReference type="Gene3D" id="3.40.50.720">
    <property type="entry name" value="NAD(P)-binding Rossmann-like Domain"/>
    <property type="match status" value="1"/>
</dbReference>
<dbReference type="SMART" id="SM00829">
    <property type="entry name" value="PKS_ER"/>
    <property type="match status" value="1"/>
</dbReference>
<dbReference type="EMBL" id="BPRE01000001">
    <property type="protein sequence ID" value="GJE73718.1"/>
    <property type="molecule type" value="Genomic_DNA"/>
</dbReference>
<evidence type="ECO:0000313" key="2">
    <source>
        <dbReference type="EMBL" id="GJE73718.1"/>
    </source>
</evidence>
<dbReference type="InterPro" id="IPR013149">
    <property type="entry name" value="ADH-like_C"/>
</dbReference>
<feature type="domain" description="Enoyl reductase (ER)" evidence="1">
    <location>
        <begin position="10"/>
        <end position="322"/>
    </location>
</feature>
<sequence length="325" mass="34143">MKALMCTRLGGPEDLSIETVADPVAGPGEALVRVRVAALNFFDTLIIAGKYQVKPELPFSPGGEACGVVEALGAGAEGFSVGDRVMVHLSHGTARERIAVPVARLARVPEAVSDAVAAGLSITYGTTLHALADRARIQPGETLVVLGASGGVGLAAVELGKLLGARVIACASSPEKLEIARTHGADDVIDYRATNLREELRRLTGERGVDVVYDAVGGDLAEPAMRALGWKGRFLVIGFAAGEIPKFPLNVIMLKGIDVQGVHWGAFVEREPAQHQANQAQLLAWAAEGKLTVKVHGTYPLEAYAEALGILKRREATGKVILQIG</sequence>
<keyword evidence="3" id="KW-1185">Reference proteome</keyword>
<evidence type="ECO:0000313" key="3">
    <source>
        <dbReference type="Proteomes" id="UP001055093"/>
    </source>
</evidence>
<accession>A0ABQ4UQP6</accession>
<evidence type="ECO:0000259" key="1">
    <source>
        <dbReference type="SMART" id="SM00829"/>
    </source>
</evidence>
<reference evidence="2" key="2">
    <citation type="submission" date="2021-08" db="EMBL/GenBank/DDBJ databases">
        <authorList>
            <person name="Tani A."/>
            <person name="Ola A."/>
            <person name="Ogura Y."/>
            <person name="Katsura K."/>
            <person name="Hayashi T."/>
        </authorList>
    </citation>
    <scope>NUCLEOTIDE SEQUENCE</scope>
    <source>
        <strain evidence="2">DSM 14458</strain>
    </source>
</reference>
<dbReference type="CDD" id="cd08241">
    <property type="entry name" value="QOR1"/>
    <property type="match status" value="1"/>
</dbReference>
<dbReference type="InterPro" id="IPR020843">
    <property type="entry name" value="ER"/>
</dbReference>
<organism evidence="2 3">
    <name type="scientific">Methylorubrum suomiense</name>
    <dbReference type="NCBI Taxonomy" id="144191"/>
    <lineage>
        <taxon>Bacteria</taxon>
        <taxon>Pseudomonadati</taxon>
        <taxon>Pseudomonadota</taxon>
        <taxon>Alphaproteobacteria</taxon>
        <taxon>Hyphomicrobiales</taxon>
        <taxon>Methylobacteriaceae</taxon>
        <taxon>Methylorubrum</taxon>
    </lineage>
</organism>